<sequence>MSSTGDVPYMDACTLPSTARPLRIAEFDALFAATLHRTERVNARHLRLTLTGRDGLKETVRDLTDRESRCCSFFTFTVTPAGDQVVLDVEVPDTQTAVLDGLATLAAEAAPAAR</sequence>
<organism evidence="1 2">
    <name type="scientific">Parafrankia irregularis</name>
    <dbReference type="NCBI Taxonomy" id="795642"/>
    <lineage>
        <taxon>Bacteria</taxon>
        <taxon>Bacillati</taxon>
        <taxon>Actinomycetota</taxon>
        <taxon>Actinomycetes</taxon>
        <taxon>Frankiales</taxon>
        <taxon>Frankiaceae</taxon>
        <taxon>Parafrankia</taxon>
    </lineage>
</organism>
<protein>
    <recommendedName>
        <fullName evidence="3">Arsenate reductase</fullName>
    </recommendedName>
</protein>
<dbReference type="AlphaFoldDB" id="A0A0S4QY41"/>
<dbReference type="EMBL" id="FAOZ01000027">
    <property type="protein sequence ID" value="CUU59370.1"/>
    <property type="molecule type" value="Genomic_DNA"/>
</dbReference>
<keyword evidence="2" id="KW-1185">Reference proteome</keyword>
<evidence type="ECO:0000313" key="2">
    <source>
        <dbReference type="Proteomes" id="UP000198802"/>
    </source>
</evidence>
<dbReference type="RefSeq" id="WP_091283421.1">
    <property type="nucleotide sequence ID" value="NZ_FAOZ01000027.1"/>
</dbReference>
<reference evidence="2" key="1">
    <citation type="submission" date="2015-11" db="EMBL/GenBank/DDBJ databases">
        <authorList>
            <person name="Varghese N."/>
        </authorList>
    </citation>
    <scope>NUCLEOTIDE SEQUENCE [LARGE SCALE GENOMIC DNA]</scope>
    <source>
        <strain evidence="2">DSM 45899</strain>
    </source>
</reference>
<dbReference type="Proteomes" id="UP000198802">
    <property type="component" value="Unassembled WGS sequence"/>
</dbReference>
<name>A0A0S4QY41_9ACTN</name>
<evidence type="ECO:0008006" key="3">
    <source>
        <dbReference type="Google" id="ProtNLM"/>
    </source>
</evidence>
<proteinExistence type="predicted"/>
<gene>
    <name evidence="1" type="ORF">Ga0074812_12747</name>
</gene>
<accession>A0A0S4QY41</accession>
<evidence type="ECO:0000313" key="1">
    <source>
        <dbReference type="EMBL" id="CUU59370.1"/>
    </source>
</evidence>